<keyword evidence="3" id="KW-1185">Reference proteome</keyword>
<feature type="region of interest" description="Disordered" evidence="1">
    <location>
        <begin position="289"/>
        <end position="346"/>
    </location>
</feature>
<proteinExistence type="predicted"/>
<evidence type="ECO:0000256" key="1">
    <source>
        <dbReference type="SAM" id="MobiDB-lite"/>
    </source>
</evidence>
<name>A0A653BN68_CALMS</name>
<feature type="compositionally biased region" description="Polar residues" evidence="1">
    <location>
        <begin position="608"/>
        <end position="622"/>
    </location>
</feature>
<feature type="non-terminal residue" evidence="2">
    <location>
        <position position="1"/>
    </location>
</feature>
<dbReference type="AlphaFoldDB" id="A0A653BN68"/>
<feature type="region of interest" description="Disordered" evidence="1">
    <location>
        <begin position="544"/>
        <end position="634"/>
    </location>
</feature>
<evidence type="ECO:0000313" key="2">
    <source>
        <dbReference type="EMBL" id="VEN37037.1"/>
    </source>
</evidence>
<feature type="compositionally biased region" description="Polar residues" evidence="1">
    <location>
        <begin position="306"/>
        <end position="321"/>
    </location>
</feature>
<dbReference type="EMBL" id="CAACVG010002920">
    <property type="protein sequence ID" value="VEN37037.1"/>
    <property type="molecule type" value="Genomic_DNA"/>
</dbReference>
<evidence type="ECO:0000313" key="3">
    <source>
        <dbReference type="Proteomes" id="UP000410492"/>
    </source>
</evidence>
<organism evidence="2 3">
    <name type="scientific">Callosobruchus maculatus</name>
    <name type="common">Southern cowpea weevil</name>
    <name type="synonym">Pulse bruchid</name>
    <dbReference type="NCBI Taxonomy" id="64391"/>
    <lineage>
        <taxon>Eukaryota</taxon>
        <taxon>Metazoa</taxon>
        <taxon>Ecdysozoa</taxon>
        <taxon>Arthropoda</taxon>
        <taxon>Hexapoda</taxon>
        <taxon>Insecta</taxon>
        <taxon>Pterygota</taxon>
        <taxon>Neoptera</taxon>
        <taxon>Endopterygota</taxon>
        <taxon>Coleoptera</taxon>
        <taxon>Polyphaga</taxon>
        <taxon>Cucujiformia</taxon>
        <taxon>Chrysomeloidea</taxon>
        <taxon>Chrysomelidae</taxon>
        <taxon>Bruchinae</taxon>
        <taxon>Bruchini</taxon>
        <taxon>Callosobruchus</taxon>
    </lineage>
</organism>
<dbReference type="OrthoDB" id="6709578at2759"/>
<sequence length="634" mass="69666">VVSGFSGCQICHFVPVFCCIKTRIVFPIAVVQTMSKRPAAAGVASAGVKSEEKRAKLINASSAHSGVDAMSSIDLRGDDCEMTELNEIEDVLLGESNGIRRADTEIDPELLKLLGDEPHGKEPEFGPEVDPQIAERWTEYLTSATPRDDKEEVTRKYPIPKNIPHLKPPALNPELEILLQTNSKKEDRYKCNVQANMGVALAALAGAIDTLLKSDLPADEMKKEVLPNVVDASKIICGAFRMMTINRKYTVEVNLDRPLKQVIKDCKPDAQYLCGPNLGLALNVKKLPNRRNRNRAKTEAKPEAANASTTDVSMTDVSQTAEEGDGSVAETPAESTGGVDEDENAQGNADADLVKLLGEEPAKAQGAAMGPEVHTAIASRWVKFLTRGVERKEMDQFNKKYLVPKNIPELRAPKLNPQLKSKLSDQNKREDRYIAMIQSGIGVGLTAIAETIDQVLRNEIAAGEVKTALLPRIVDAGKIMCGMFNALTTNRKYRIEFKLDKQYKYLVKESIPDEWLCGHDFGTKISLIESQFDTLKQLKKIDTSGGNAAKRQATGSAQKLGVKTATAPAKVGGAQTARKRWRPRTGPKAEWGGQGQGVKRKSSDWHQRPSNYSDWASRQPQPLMSARTAWNPWM</sequence>
<reference evidence="2 3" key="1">
    <citation type="submission" date="2019-01" db="EMBL/GenBank/DDBJ databases">
        <authorList>
            <person name="Sayadi A."/>
        </authorList>
    </citation>
    <scope>NUCLEOTIDE SEQUENCE [LARGE SCALE GENOMIC DNA]</scope>
</reference>
<gene>
    <name evidence="2" type="ORF">CALMAC_LOCUS2417</name>
</gene>
<dbReference type="PANTHER" id="PTHR34239">
    <property type="entry name" value="APPLE DOMAIN-CONTAINING PROTEIN"/>
    <property type="match status" value="1"/>
</dbReference>
<dbReference type="PANTHER" id="PTHR34239:SF2">
    <property type="entry name" value="TRANSPOSABLE ELEMENT P TRANSPOSASE_THAP9 CONSERVED DOMAIN-CONTAINING PROTEIN"/>
    <property type="match status" value="1"/>
</dbReference>
<protein>
    <submittedName>
        <fullName evidence="2">Uncharacterized protein</fullName>
    </submittedName>
</protein>
<dbReference type="Proteomes" id="UP000410492">
    <property type="component" value="Unassembled WGS sequence"/>
</dbReference>
<accession>A0A653BN68</accession>